<dbReference type="AlphaFoldDB" id="A0A3M9MDD9"/>
<accession>A0A3M9MDD9</accession>
<name>A0A3M9MDD9_9BACT</name>
<evidence type="ECO:0000256" key="1">
    <source>
        <dbReference type="SAM" id="Phobius"/>
    </source>
</evidence>
<feature type="transmembrane region" description="Helical" evidence="1">
    <location>
        <begin position="179"/>
        <end position="201"/>
    </location>
</feature>
<reference evidence="2 3" key="1">
    <citation type="submission" date="2018-11" db="EMBL/GenBank/DDBJ databases">
        <title>Rufibacter latericius sp. nov., isolated from water in Baiyang Lake.</title>
        <authorList>
            <person name="Yang Y."/>
        </authorList>
    </citation>
    <scope>NUCLEOTIDE SEQUENCE [LARGE SCALE GENOMIC DNA]</scope>
    <source>
        <strain evidence="2 3">R-22-1c-1</strain>
    </source>
</reference>
<dbReference type="OrthoDB" id="791350at2"/>
<gene>
    <name evidence="2" type="ORF">EFB08_18725</name>
</gene>
<evidence type="ECO:0000313" key="3">
    <source>
        <dbReference type="Proteomes" id="UP000272117"/>
    </source>
</evidence>
<evidence type="ECO:0008006" key="4">
    <source>
        <dbReference type="Google" id="ProtNLM"/>
    </source>
</evidence>
<sequence length="322" mass="36976">MSRNDNKRKLLFDRFSSHLNFLKSNGFLPDLELQFPKTYICPICLEHFPEQALEEKSRNRLTLEDAPPKSLGGSQIALTCKSCNNTCGHEVDFHLSDRLRELDASEFLPYTTQKVTMENEGKTVTGYVKVESNGEIKITHDKRYNNPQVLEDYIASLKDESFGGIVNLIRKKSRVEKRVFGIALLKTAYILTFAKFGYTFILDSVYNKVREQLLNPSLNVYPEEFWTEQSTFLEQHEGVHFSIKKGLESVYPIFPLKTNSKIRRFGVALPFPTKPFEDIVDNIMMIGEGDSMSFDPMDGADYLFNLEAINKAIAWIEKLKNN</sequence>
<keyword evidence="1" id="KW-0812">Transmembrane</keyword>
<dbReference type="RefSeq" id="WP_123128487.1">
    <property type="nucleotide sequence ID" value="NZ_RJJD01000015.1"/>
</dbReference>
<proteinExistence type="predicted"/>
<keyword evidence="1" id="KW-0472">Membrane</keyword>
<organism evidence="2 3">
    <name type="scientific">Rufibacter latericius</name>
    <dbReference type="NCBI Taxonomy" id="2487040"/>
    <lineage>
        <taxon>Bacteria</taxon>
        <taxon>Pseudomonadati</taxon>
        <taxon>Bacteroidota</taxon>
        <taxon>Cytophagia</taxon>
        <taxon>Cytophagales</taxon>
        <taxon>Hymenobacteraceae</taxon>
        <taxon>Rufibacter</taxon>
    </lineage>
</organism>
<keyword evidence="1" id="KW-1133">Transmembrane helix</keyword>
<dbReference type="Proteomes" id="UP000272117">
    <property type="component" value="Unassembled WGS sequence"/>
</dbReference>
<evidence type="ECO:0000313" key="2">
    <source>
        <dbReference type="EMBL" id="RNI23566.1"/>
    </source>
</evidence>
<protein>
    <recommendedName>
        <fullName evidence="4">HNH endonuclease 5 domain-containing protein</fullName>
    </recommendedName>
</protein>
<keyword evidence="3" id="KW-1185">Reference proteome</keyword>
<comment type="caution">
    <text evidence="2">The sequence shown here is derived from an EMBL/GenBank/DDBJ whole genome shotgun (WGS) entry which is preliminary data.</text>
</comment>
<dbReference type="EMBL" id="RJJD01000015">
    <property type="protein sequence ID" value="RNI23566.1"/>
    <property type="molecule type" value="Genomic_DNA"/>
</dbReference>